<keyword evidence="2" id="KW-0472">Membrane</keyword>
<proteinExistence type="predicted"/>
<dbReference type="EMBL" id="JARAOX010000198">
    <property type="protein sequence ID" value="MDD9784654.1"/>
    <property type="molecule type" value="Genomic_DNA"/>
</dbReference>
<gene>
    <name evidence="3" type="ORF">PVE99_20015</name>
</gene>
<name>A0ABD4WX28_PRIMG</name>
<organism evidence="3 4">
    <name type="scientific">Priestia megaterium</name>
    <name type="common">Bacillus megaterium</name>
    <dbReference type="NCBI Taxonomy" id="1404"/>
    <lineage>
        <taxon>Bacteria</taxon>
        <taxon>Bacillati</taxon>
        <taxon>Bacillota</taxon>
        <taxon>Bacilli</taxon>
        <taxon>Bacillales</taxon>
        <taxon>Bacillaceae</taxon>
        <taxon>Priestia</taxon>
    </lineage>
</organism>
<evidence type="ECO:0000313" key="4">
    <source>
        <dbReference type="Proteomes" id="UP001213771"/>
    </source>
</evidence>
<accession>A0ABD4WX28</accession>
<dbReference type="AlphaFoldDB" id="A0ABD4WX28"/>
<evidence type="ECO:0000256" key="1">
    <source>
        <dbReference type="SAM" id="MobiDB-lite"/>
    </source>
</evidence>
<feature type="transmembrane region" description="Helical" evidence="2">
    <location>
        <begin position="357"/>
        <end position="377"/>
    </location>
</feature>
<feature type="region of interest" description="Disordered" evidence="1">
    <location>
        <begin position="107"/>
        <end position="129"/>
    </location>
</feature>
<comment type="caution">
    <text evidence="3">The sequence shown here is derived from an EMBL/GenBank/DDBJ whole genome shotgun (WGS) entry which is preliminary data.</text>
</comment>
<dbReference type="RefSeq" id="WP_177564435.1">
    <property type="nucleotide sequence ID" value="NZ_CP058268.1"/>
</dbReference>
<protein>
    <submittedName>
        <fullName evidence="3">Uncharacterized protein</fullName>
    </submittedName>
</protein>
<evidence type="ECO:0000256" key="2">
    <source>
        <dbReference type="SAM" id="Phobius"/>
    </source>
</evidence>
<dbReference type="Proteomes" id="UP001213771">
    <property type="component" value="Unassembled WGS sequence"/>
</dbReference>
<reference evidence="3 4" key="1">
    <citation type="submission" date="2023-02" db="EMBL/GenBank/DDBJ databases">
        <authorList>
            <person name="Olszewska D."/>
        </authorList>
    </citation>
    <scope>NUCLEOTIDE SEQUENCE [LARGE SCALE GENOMIC DNA]</scope>
    <source>
        <strain evidence="3 4">FDU301</strain>
    </source>
</reference>
<keyword evidence="2" id="KW-1133">Transmembrane helix</keyword>
<keyword evidence="2" id="KW-0812">Transmembrane</keyword>
<sequence length="399" mass="45538">MRRKVIIASAVSCLLIMNENLLTKEEVYASPSEEANINNTTTSLQEETEVKEIFNRLYDEGYSLGEKDGYEEKKNESLSNSTFTDKTSKESQWVMLGYTVGYEKGKRRKQEEVKAQQEQESNAGEQEGYQQGLEDYKHATVAYNPPQTPAKSKDWNKGFALGYKRAVEIMDLAVKAKKEGYQQGLELDGANMPELYSADEVTRKAYEEGFQTGQHKRTEKLKTQYEKEGFDQGYALQDMSPPQGLAPEIAEAFQKGFLKGEDQKEKDTYKQGFNFAFTSLKYKTPSDDQIDTRTIQWFKEGYQSNKAASPLRAKAYKAGWNIGDKMNVPTKYKDNEAAVAMYKKYYELGQQKQKKTAFEVSTVLLVIISAVGIYTLFRRNKNVSEEANVEIYEIEKIAK</sequence>
<evidence type="ECO:0000313" key="3">
    <source>
        <dbReference type="EMBL" id="MDD9784654.1"/>
    </source>
</evidence>